<evidence type="ECO:0000313" key="6">
    <source>
        <dbReference type="EMBL" id="AKA67525.1"/>
    </source>
</evidence>
<dbReference type="KEGG" id="csq:CSCA_0400"/>
<dbReference type="PANTHER" id="PTHR12714:SF9">
    <property type="entry name" value="PROTEIN-S-ISOPRENYLCYSTEINE O-METHYLTRANSFERASE"/>
    <property type="match status" value="1"/>
</dbReference>
<dbReference type="HOGENOM" id="CLU_065200_1_0_9"/>
<keyword evidence="2 5" id="KW-0812">Transmembrane</keyword>
<dbReference type="Pfam" id="PF04191">
    <property type="entry name" value="PEMT"/>
    <property type="match status" value="1"/>
</dbReference>
<feature type="transmembrane region" description="Helical" evidence="5">
    <location>
        <begin position="126"/>
        <end position="159"/>
    </location>
</feature>
<dbReference type="PANTHER" id="PTHR12714">
    <property type="entry name" value="PROTEIN-S ISOPRENYLCYSTEINE O-METHYLTRANSFERASE"/>
    <property type="match status" value="1"/>
</dbReference>
<dbReference type="RefSeq" id="WP_029163196.1">
    <property type="nucleotide sequence ID" value="NZ_CP009933.1"/>
</dbReference>
<evidence type="ECO:0000256" key="3">
    <source>
        <dbReference type="ARBA" id="ARBA00022989"/>
    </source>
</evidence>
<dbReference type="GO" id="GO:0012505">
    <property type="term" value="C:endomembrane system"/>
    <property type="evidence" value="ECO:0007669"/>
    <property type="project" value="UniProtKB-SubCell"/>
</dbReference>
<feature type="transmembrane region" description="Helical" evidence="5">
    <location>
        <begin position="43"/>
        <end position="59"/>
    </location>
</feature>
<dbReference type="AlphaFoldDB" id="A0A0E3M4Y2"/>
<accession>A0A0E3M4Y2</accession>
<gene>
    <name evidence="6" type="ORF">CSCA_0400</name>
</gene>
<evidence type="ECO:0000256" key="2">
    <source>
        <dbReference type="ARBA" id="ARBA00022692"/>
    </source>
</evidence>
<keyword evidence="4 5" id="KW-0472">Membrane</keyword>
<dbReference type="InterPro" id="IPR007318">
    <property type="entry name" value="Phopholipid_MeTrfase"/>
</dbReference>
<comment type="subcellular location">
    <subcellularLocation>
        <location evidence="1">Endomembrane system</location>
        <topology evidence="1">Multi-pass membrane protein</topology>
    </subcellularLocation>
</comment>
<dbReference type="Gene3D" id="1.20.120.1630">
    <property type="match status" value="1"/>
</dbReference>
<evidence type="ECO:0000313" key="7">
    <source>
        <dbReference type="Proteomes" id="UP000033115"/>
    </source>
</evidence>
<evidence type="ECO:0000256" key="4">
    <source>
        <dbReference type="ARBA" id="ARBA00023136"/>
    </source>
</evidence>
<evidence type="ECO:0000256" key="1">
    <source>
        <dbReference type="ARBA" id="ARBA00004127"/>
    </source>
</evidence>
<evidence type="ECO:0000256" key="5">
    <source>
        <dbReference type="SAM" id="Phobius"/>
    </source>
</evidence>
<dbReference type="Proteomes" id="UP000033115">
    <property type="component" value="Chromosome"/>
</dbReference>
<proteinExistence type="predicted"/>
<organism evidence="6 7">
    <name type="scientific">Clostridium scatologenes</name>
    <dbReference type="NCBI Taxonomy" id="1548"/>
    <lineage>
        <taxon>Bacteria</taxon>
        <taxon>Bacillati</taxon>
        <taxon>Bacillota</taxon>
        <taxon>Clostridia</taxon>
        <taxon>Eubacteriales</taxon>
        <taxon>Clostridiaceae</taxon>
        <taxon>Clostridium</taxon>
    </lineage>
</organism>
<feature type="transmembrane region" description="Helical" evidence="5">
    <location>
        <begin position="6"/>
        <end position="23"/>
    </location>
</feature>
<dbReference type="GO" id="GO:0016740">
    <property type="term" value="F:transferase activity"/>
    <property type="evidence" value="ECO:0007669"/>
    <property type="project" value="UniProtKB-ARBA"/>
</dbReference>
<feature type="transmembrane region" description="Helical" evidence="5">
    <location>
        <begin position="74"/>
        <end position="97"/>
    </location>
</feature>
<dbReference type="EMBL" id="CP009933">
    <property type="protein sequence ID" value="AKA67525.1"/>
    <property type="molecule type" value="Genomic_DNA"/>
</dbReference>
<protein>
    <submittedName>
        <fullName evidence="6">Conserved membrane protein</fullName>
    </submittedName>
</protein>
<sequence length="191" mass="22533">MSNITIVGYIWIIFWIYWILAAIKTRSNVKKESSGQMRIERAVHLILVVIAYVITFFQFKNTFLWNEIIPNYRYVQYIGITILVLSLLFAIWARIVLGRNWSGAIQKVEGQRLVCSGPYKYIRNPIYTAMVCGFFGTFITFGSLTSFIGFCIILIIYIIKINREQRFLIIEFGDEYEKYIKRSWALIPYIF</sequence>
<keyword evidence="3 5" id="KW-1133">Transmembrane helix</keyword>
<keyword evidence="7" id="KW-1185">Reference proteome</keyword>
<name>A0A0E3M4Y2_CLOSL</name>
<reference evidence="6 7" key="1">
    <citation type="journal article" date="2015" name="J. Biotechnol.">
        <title>Complete genome sequence of a malodorant-producing acetogen, Clostridium scatologenes ATCC 25775(T).</title>
        <authorList>
            <person name="Zhu Z."/>
            <person name="Guo T."/>
            <person name="Zheng H."/>
            <person name="Song T."/>
            <person name="Ouyang P."/>
            <person name="Xie J."/>
        </authorList>
    </citation>
    <scope>NUCLEOTIDE SEQUENCE [LARGE SCALE GENOMIC DNA]</scope>
    <source>
        <strain evidence="6 7">ATCC 25775</strain>
    </source>
</reference>
<dbReference type="STRING" id="1548.CSCA_0400"/>